<reference evidence="3" key="2">
    <citation type="journal article" date="2008" name="Nucleic Acids Res.">
        <title>The rice annotation project database (RAP-DB): 2008 update.</title>
        <authorList>
            <consortium name="The rice annotation project (RAP)"/>
        </authorList>
    </citation>
    <scope>GENOME REANNOTATION</scope>
    <source>
        <strain evidence="3">cv. Nipponbare</strain>
    </source>
</reference>
<dbReference type="PANTHER" id="PTHR10992:SF938">
    <property type="entry name" value="OS05G0370700 PROTEIN"/>
    <property type="match status" value="1"/>
</dbReference>
<gene>
    <name evidence="2" type="primary">OJ1118_F06.8</name>
</gene>
<proteinExistence type="predicted"/>
<name>Q60EW7_ORYSJ</name>
<dbReference type="PANTHER" id="PTHR10992">
    <property type="entry name" value="METHYLESTERASE FAMILY MEMBER"/>
    <property type="match status" value="1"/>
</dbReference>
<organism evidence="2 3">
    <name type="scientific">Oryza sativa subsp. japonica</name>
    <name type="common">Rice</name>
    <dbReference type="NCBI Taxonomy" id="39947"/>
    <lineage>
        <taxon>Eukaryota</taxon>
        <taxon>Viridiplantae</taxon>
        <taxon>Streptophyta</taxon>
        <taxon>Embryophyta</taxon>
        <taxon>Tracheophyta</taxon>
        <taxon>Spermatophyta</taxon>
        <taxon>Magnoliopsida</taxon>
        <taxon>Liliopsida</taxon>
        <taxon>Poales</taxon>
        <taxon>Poaceae</taxon>
        <taxon>BOP clade</taxon>
        <taxon>Oryzoideae</taxon>
        <taxon>Oryzeae</taxon>
        <taxon>Oryzinae</taxon>
        <taxon>Oryza</taxon>
        <taxon>Oryza sativa</taxon>
    </lineage>
</organism>
<accession>Q60EW7</accession>
<dbReference type="InterPro" id="IPR029058">
    <property type="entry name" value="AB_hydrolase_fold"/>
</dbReference>
<feature type="compositionally biased region" description="Basic and acidic residues" evidence="1">
    <location>
        <begin position="109"/>
        <end position="120"/>
    </location>
</feature>
<dbReference type="Proteomes" id="UP000000763">
    <property type="component" value="Chromosome 5"/>
</dbReference>
<evidence type="ECO:0000256" key="1">
    <source>
        <dbReference type="SAM" id="MobiDB-lite"/>
    </source>
</evidence>
<evidence type="ECO:0008006" key="4">
    <source>
        <dbReference type="Google" id="ProtNLM"/>
    </source>
</evidence>
<dbReference type="InterPro" id="IPR045889">
    <property type="entry name" value="MES/HNL"/>
</dbReference>
<feature type="region of interest" description="Disordered" evidence="1">
    <location>
        <begin position="81"/>
        <end position="136"/>
    </location>
</feature>
<dbReference type="EMBL" id="AC104707">
    <property type="protein sequence ID" value="AAV31234.1"/>
    <property type="molecule type" value="Genomic_DNA"/>
</dbReference>
<dbReference type="Gene3D" id="3.40.50.1820">
    <property type="entry name" value="alpha/beta hydrolase"/>
    <property type="match status" value="1"/>
</dbReference>
<protein>
    <recommendedName>
        <fullName evidence="4">AB hydrolase-1 domain-containing protein</fullName>
    </recommendedName>
</protein>
<sequence length="292" mass="31496">MDGSGMSGRREKRGAGCVLGFGGAYIGTGNIGKVAVEDRIFGRSAANRVYRVAVRWCAGGSGAAFAAICSAACGWGATKRPVREGRKGRRPAAARERPHPRFKGGQSRLRVEGLRGEGKHRLPSASRLREKRRNGPREELTLALSLIRPANRFTGDALMRDAGLLTKERYGSTRRVFVVVEDDHAIPVEFQRRMVAENPGVEVVDIAGADHMAMISKPAKLADLLSSSPTVTSSTVHATSEHVGGGRVLHHPRPTPELIVSSCVLLRPLSGDELPGDTTIPISMAYKQQYKQ</sequence>
<evidence type="ECO:0000313" key="2">
    <source>
        <dbReference type="EMBL" id="AAV31234.1"/>
    </source>
</evidence>
<dbReference type="AlphaFoldDB" id="Q60EW7"/>
<evidence type="ECO:0000313" key="3">
    <source>
        <dbReference type="Proteomes" id="UP000000763"/>
    </source>
</evidence>
<reference evidence="3" key="1">
    <citation type="journal article" date="2005" name="Nature">
        <title>The map-based sequence of the rice genome.</title>
        <authorList>
            <consortium name="International rice genome sequencing project (IRGSP)"/>
            <person name="Matsumoto T."/>
            <person name="Wu J."/>
            <person name="Kanamori H."/>
            <person name="Katayose Y."/>
            <person name="Fujisawa M."/>
            <person name="Namiki N."/>
            <person name="Mizuno H."/>
            <person name="Yamamoto K."/>
            <person name="Antonio B.A."/>
            <person name="Baba T."/>
            <person name="Sakata K."/>
            <person name="Nagamura Y."/>
            <person name="Aoki H."/>
            <person name="Arikawa K."/>
            <person name="Arita K."/>
            <person name="Bito T."/>
            <person name="Chiden Y."/>
            <person name="Fujitsuka N."/>
            <person name="Fukunaka R."/>
            <person name="Hamada M."/>
            <person name="Harada C."/>
            <person name="Hayashi A."/>
            <person name="Hijishita S."/>
            <person name="Honda M."/>
            <person name="Hosokawa S."/>
            <person name="Ichikawa Y."/>
            <person name="Idonuma A."/>
            <person name="Iijima M."/>
            <person name="Ikeda M."/>
            <person name="Ikeno M."/>
            <person name="Ito K."/>
            <person name="Ito S."/>
            <person name="Ito T."/>
            <person name="Ito Y."/>
            <person name="Ito Y."/>
            <person name="Iwabuchi A."/>
            <person name="Kamiya K."/>
            <person name="Karasawa W."/>
            <person name="Kurita K."/>
            <person name="Katagiri S."/>
            <person name="Kikuta A."/>
            <person name="Kobayashi H."/>
            <person name="Kobayashi N."/>
            <person name="Machita K."/>
            <person name="Maehara T."/>
            <person name="Masukawa M."/>
            <person name="Mizubayashi T."/>
            <person name="Mukai Y."/>
            <person name="Nagasaki H."/>
            <person name="Nagata Y."/>
            <person name="Naito S."/>
            <person name="Nakashima M."/>
            <person name="Nakama Y."/>
            <person name="Nakamichi Y."/>
            <person name="Nakamura M."/>
            <person name="Meguro A."/>
            <person name="Negishi M."/>
            <person name="Ohta I."/>
            <person name="Ohta T."/>
            <person name="Okamoto M."/>
            <person name="Ono N."/>
            <person name="Saji S."/>
            <person name="Sakaguchi M."/>
            <person name="Sakai K."/>
            <person name="Shibata M."/>
            <person name="Shimokawa T."/>
            <person name="Song J."/>
            <person name="Takazaki Y."/>
            <person name="Terasawa K."/>
            <person name="Tsugane M."/>
            <person name="Tsuji K."/>
            <person name="Ueda S."/>
            <person name="Waki K."/>
            <person name="Yamagata H."/>
            <person name="Yamamoto M."/>
            <person name="Yamamoto S."/>
            <person name="Yamane H."/>
            <person name="Yoshiki S."/>
            <person name="Yoshihara R."/>
            <person name="Yukawa K."/>
            <person name="Zhong H."/>
            <person name="Yano M."/>
            <person name="Yuan Q."/>
            <person name="Ouyang S."/>
            <person name="Liu J."/>
            <person name="Jones K.M."/>
            <person name="Gansberger K."/>
            <person name="Moffat K."/>
            <person name="Hill J."/>
            <person name="Bera J."/>
            <person name="Fadrosh D."/>
            <person name="Jin S."/>
            <person name="Johri S."/>
            <person name="Kim M."/>
            <person name="Overton L."/>
            <person name="Reardon M."/>
            <person name="Tsitrin T."/>
            <person name="Vuong H."/>
            <person name="Weaver B."/>
            <person name="Ciecko A."/>
            <person name="Tallon L."/>
            <person name="Jackson J."/>
            <person name="Pai G."/>
            <person name="Aken S.V."/>
            <person name="Utterback T."/>
            <person name="Reidmuller S."/>
            <person name="Feldblyum T."/>
            <person name="Hsiao J."/>
            <person name="Zismann V."/>
            <person name="Iobst S."/>
            <person name="de Vazeille A.R."/>
            <person name="Buell C.R."/>
            <person name="Ying K."/>
            <person name="Li Y."/>
            <person name="Lu T."/>
            <person name="Huang Y."/>
            <person name="Zhao Q."/>
            <person name="Feng Q."/>
            <person name="Zhang L."/>
            <person name="Zhu J."/>
            <person name="Weng Q."/>
            <person name="Mu J."/>
            <person name="Lu Y."/>
            <person name="Fan D."/>
            <person name="Liu Y."/>
            <person name="Guan J."/>
            <person name="Zhang Y."/>
            <person name="Yu S."/>
            <person name="Liu X."/>
            <person name="Zhang Y."/>
            <person name="Hong G."/>
            <person name="Han B."/>
            <person name="Choisne N."/>
            <person name="Demange N."/>
            <person name="Orjeda G."/>
            <person name="Samain S."/>
            <person name="Cattolico L."/>
            <person name="Pelletier E."/>
            <person name="Couloux A."/>
            <person name="Segurens B."/>
            <person name="Wincker P."/>
            <person name="D'Hont A."/>
            <person name="Scarpelli C."/>
            <person name="Weissenbach J."/>
            <person name="Salanoubat M."/>
            <person name="Quetier F."/>
            <person name="Yu Y."/>
            <person name="Kim H.R."/>
            <person name="Rambo T."/>
            <person name="Currie J."/>
            <person name="Collura K."/>
            <person name="Luo M."/>
            <person name="Yang T."/>
            <person name="Ammiraju J.S.S."/>
            <person name="Engler F."/>
            <person name="Soderlund C."/>
            <person name="Wing R.A."/>
            <person name="Palmer L.E."/>
            <person name="de la Bastide M."/>
            <person name="Spiegel L."/>
            <person name="Nascimento L."/>
            <person name="Zutavern T."/>
            <person name="O'Shaughnessy A."/>
            <person name="Dike S."/>
            <person name="Dedhia N."/>
            <person name="Preston R."/>
            <person name="Balija V."/>
            <person name="McCombie W.R."/>
            <person name="Chow T."/>
            <person name="Chen H."/>
            <person name="Chung M."/>
            <person name="Chen C."/>
            <person name="Shaw J."/>
            <person name="Wu H."/>
            <person name="Hsiao K."/>
            <person name="Chao Y."/>
            <person name="Chu M."/>
            <person name="Cheng C."/>
            <person name="Hour A."/>
            <person name="Lee P."/>
            <person name="Lin S."/>
            <person name="Lin Y."/>
            <person name="Liou J."/>
            <person name="Liu S."/>
            <person name="Hsing Y."/>
            <person name="Raghuvanshi S."/>
            <person name="Mohanty A."/>
            <person name="Bharti A.K."/>
            <person name="Gaur A."/>
            <person name="Gupta V."/>
            <person name="Kumar D."/>
            <person name="Ravi V."/>
            <person name="Vij S."/>
            <person name="Kapur A."/>
            <person name="Khurana P."/>
            <person name="Khurana P."/>
            <person name="Khurana J.P."/>
            <person name="Tyagi A.K."/>
            <person name="Gaikwad K."/>
            <person name="Singh A."/>
            <person name="Dalal V."/>
            <person name="Srivastava S."/>
            <person name="Dixit A."/>
            <person name="Pal A.K."/>
            <person name="Ghazi I.A."/>
            <person name="Yadav M."/>
            <person name="Pandit A."/>
            <person name="Bhargava A."/>
            <person name="Sureshbabu K."/>
            <person name="Batra K."/>
            <person name="Sharma T.R."/>
            <person name="Mohapatra T."/>
            <person name="Singh N.K."/>
            <person name="Messing J."/>
            <person name="Nelson A.B."/>
            <person name="Fuks G."/>
            <person name="Kavchok S."/>
            <person name="Keizer G."/>
            <person name="Linton E."/>
            <person name="Llaca V."/>
            <person name="Song R."/>
            <person name="Tanyolac B."/>
            <person name="Young S."/>
            <person name="Ho-Il K."/>
            <person name="Hahn J.H."/>
            <person name="Sangsakoo G."/>
            <person name="Vanavichit A."/>
            <person name="de Mattos Luiz.A.T."/>
            <person name="Zimmer P.D."/>
            <person name="Malone G."/>
            <person name="Dellagostin O."/>
            <person name="de Oliveira A.C."/>
            <person name="Bevan M."/>
            <person name="Bancroft I."/>
            <person name="Minx P."/>
            <person name="Cordum H."/>
            <person name="Wilson R."/>
            <person name="Cheng Z."/>
            <person name="Jin W."/>
            <person name="Jiang J."/>
            <person name="Leong S.A."/>
            <person name="Iwama H."/>
            <person name="Gojobori T."/>
            <person name="Itoh T."/>
            <person name="Niimura Y."/>
            <person name="Fujii Y."/>
            <person name="Habara T."/>
            <person name="Sakai H."/>
            <person name="Sato Y."/>
            <person name="Wilson G."/>
            <person name="Kumar K."/>
            <person name="McCouch S."/>
            <person name="Juretic N."/>
            <person name="Hoen D."/>
            <person name="Wright S."/>
            <person name="Bruskiewich R."/>
            <person name="Bureau T."/>
            <person name="Miyao A."/>
            <person name="Hirochika H."/>
            <person name="Nishikawa T."/>
            <person name="Kadowaki K."/>
            <person name="Sugiura M."/>
            <person name="Burr B."/>
            <person name="Sasaki T."/>
        </authorList>
    </citation>
    <scope>NUCLEOTIDE SEQUENCE [LARGE SCALE GENOMIC DNA]</scope>
    <source>
        <strain evidence="3">cv. Nipponbare</strain>
    </source>
</reference>
<dbReference type="SUPFAM" id="SSF53474">
    <property type="entry name" value="alpha/beta-Hydrolases"/>
    <property type="match status" value="1"/>
</dbReference>